<proteinExistence type="inferred from homology"/>
<evidence type="ECO:0000259" key="5">
    <source>
        <dbReference type="Pfam" id="PF04542"/>
    </source>
</evidence>
<dbReference type="InterPro" id="IPR013325">
    <property type="entry name" value="RNA_pol_sigma_r2"/>
</dbReference>
<name>A0ABW5A6Q7_9RHOB</name>
<sequence>MAAEAGNQAEMLAALMARVALRDRAAFAALYSAQGAKLFAICLRLLKDRREAEDALQDVFVKIWINADRYAPDVTSPSAWLNAVARNLCIDRLRARRGDAADVAVLEALPSLAPGPEAEAMRASDGRRIAACLERLEPARAEAVRRAYVEGESYLELAERFEVPLNTMRSWLRRALMSLRECLGDA</sequence>
<dbReference type="PANTHER" id="PTHR43133">
    <property type="entry name" value="RNA POLYMERASE ECF-TYPE SIGMA FACTO"/>
    <property type="match status" value="1"/>
</dbReference>
<dbReference type="InterPro" id="IPR039425">
    <property type="entry name" value="RNA_pol_sigma-70-like"/>
</dbReference>
<dbReference type="SUPFAM" id="SSF88659">
    <property type="entry name" value="Sigma3 and sigma4 domains of RNA polymerase sigma factors"/>
    <property type="match status" value="1"/>
</dbReference>
<keyword evidence="8" id="KW-1185">Reference proteome</keyword>
<keyword evidence="3" id="KW-0731">Sigma factor</keyword>
<accession>A0ABW5A6Q7</accession>
<dbReference type="EMBL" id="JBHUIX010000004">
    <property type="protein sequence ID" value="MFD2173244.1"/>
    <property type="molecule type" value="Genomic_DNA"/>
</dbReference>
<dbReference type="SUPFAM" id="SSF88946">
    <property type="entry name" value="Sigma2 domain of RNA polymerase sigma factors"/>
    <property type="match status" value="1"/>
</dbReference>
<evidence type="ECO:0000259" key="6">
    <source>
        <dbReference type="Pfam" id="PF08281"/>
    </source>
</evidence>
<dbReference type="InterPro" id="IPR036388">
    <property type="entry name" value="WH-like_DNA-bd_sf"/>
</dbReference>
<feature type="domain" description="RNA polymerase sigma-70 region 2" evidence="5">
    <location>
        <begin position="30"/>
        <end position="97"/>
    </location>
</feature>
<evidence type="ECO:0000313" key="7">
    <source>
        <dbReference type="EMBL" id="MFD2173244.1"/>
    </source>
</evidence>
<organism evidence="7 8">
    <name type="scientific">Rhodobacter lacus</name>
    <dbReference type="NCBI Taxonomy" id="1641972"/>
    <lineage>
        <taxon>Bacteria</taxon>
        <taxon>Pseudomonadati</taxon>
        <taxon>Pseudomonadota</taxon>
        <taxon>Alphaproteobacteria</taxon>
        <taxon>Rhodobacterales</taxon>
        <taxon>Rhodobacter group</taxon>
        <taxon>Rhodobacter</taxon>
    </lineage>
</organism>
<evidence type="ECO:0000256" key="3">
    <source>
        <dbReference type="ARBA" id="ARBA00023082"/>
    </source>
</evidence>
<keyword evidence="2" id="KW-0805">Transcription regulation</keyword>
<evidence type="ECO:0000256" key="4">
    <source>
        <dbReference type="ARBA" id="ARBA00023163"/>
    </source>
</evidence>
<evidence type="ECO:0000256" key="1">
    <source>
        <dbReference type="ARBA" id="ARBA00010641"/>
    </source>
</evidence>
<dbReference type="PANTHER" id="PTHR43133:SF62">
    <property type="entry name" value="RNA POLYMERASE SIGMA FACTOR SIGZ"/>
    <property type="match status" value="1"/>
</dbReference>
<dbReference type="Pfam" id="PF04542">
    <property type="entry name" value="Sigma70_r2"/>
    <property type="match status" value="1"/>
</dbReference>
<keyword evidence="4" id="KW-0804">Transcription</keyword>
<evidence type="ECO:0000256" key="2">
    <source>
        <dbReference type="ARBA" id="ARBA00023015"/>
    </source>
</evidence>
<dbReference type="Proteomes" id="UP001597413">
    <property type="component" value="Unassembled WGS sequence"/>
</dbReference>
<reference evidence="8" key="1">
    <citation type="journal article" date="2019" name="Int. J. Syst. Evol. Microbiol.">
        <title>The Global Catalogue of Microorganisms (GCM) 10K type strain sequencing project: providing services to taxonomists for standard genome sequencing and annotation.</title>
        <authorList>
            <consortium name="The Broad Institute Genomics Platform"/>
            <consortium name="The Broad Institute Genome Sequencing Center for Infectious Disease"/>
            <person name="Wu L."/>
            <person name="Ma J."/>
        </authorList>
    </citation>
    <scope>NUCLEOTIDE SEQUENCE [LARGE SCALE GENOMIC DNA]</scope>
    <source>
        <strain evidence="8">CCUG 55131</strain>
    </source>
</reference>
<dbReference type="InterPro" id="IPR014284">
    <property type="entry name" value="RNA_pol_sigma-70_dom"/>
</dbReference>
<evidence type="ECO:0000313" key="8">
    <source>
        <dbReference type="Proteomes" id="UP001597413"/>
    </source>
</evidence>
<comment type="similarity">
    <text evidence="1">Belongs to the sigma-70 factor family. ECF subfamily.</text>
</comment>
<dbReference type="InterPro" id="IPR007627">
    <property type="entry name" value="RNA_pol_sigma70_r2"/>
</dbReference>
<dbReference type="NCBIfam" id="TIGR02937">
    <property type="entry name" value="sigma70-ECF"/>
    <property type="match status" value="1"/>
</dbReference>
<feature type="domain" description="RNA polymerase sigma factor 70 region 4 type 2" evidence="6">
    <location>
        <begin position="127"/>
        <end position="178"/>
    </location>
</feature>
<dbReference type="RefSeq" id="WP_377387503.1">
    <property type="nucleotide sequence ID" value="NZ_JBHUIX010000004.1"/>
</dbReference>
<protein>
    <submittedName>
        <fullName evidence="7">Sigma-70 family RNA polymerase sigma factor</fullName>
    </submittedName>
</protein>
<dbReference type="Gene3D" id="1.10.1740.10">
    <property type="match status" value="1"/>
</dbReference>
<gene>
    <name evidence="7" type="ORF">ACFSM0_03965</name>
</gene>
<dbReference type="Pfam" id="PF08281">
    <property type="entry name" value="Sigma70_r4_2"/>
    <property type="match status" value="1"/>
</dbReference>
<dbReference type="Gene3D" id="1.10.10.10">
    <property type="entry name" value="Winged helix-like DNA-binding domain superfamily/Winged helix DNA-binding domain"/>
    <property type="match status" value="1"/>
</dbReference>
<dbReference type="InterPro" id="IPR013324">
    <property type="entry name" value="RNA_pol_sigma_r3/r4-like"/>
</dbReference>
<dbReference type="InterPro" id="IPR013249">
    <property type="entry name" value="RNA_pol_sigma70_r4_t2"/>
</dbReference>
<comment type="caution">
    <text evidence="7">The sequence shown here is derived from an EMBL/GenBank/DDBJ whole genome shotgun (WGS) entry which is preliminary data.</text>
</comment>